<reference evidence="1" key="1">
    <citation type="submission" date="2014-09" db="EMBL/GenBank/DDBJ databases">
        <authorList>
            <person name="Magalhaes I.L.F."/>
            <person name="Oliveira U."/>
            <person name="Santos F.R."/>
            <person name="Vidigal T.H.D.A."/>
            <person name="Brescovit A.D."/>
            <person name="Santos A.J."/>
        </authorList>
    </citation>
    <scope>NUCLEOTIDE SEQUENCE</scope>
    <source>
        <tissue evidence="1">Shoot tissue taken approximately 20 cm above the soil surface</tissue>
    </source>
</reference>
<dbReference type="AlphaFoldDB" id="A0A0A9EI81"/>
<dbReference type="EMBL" id="GBRH01202143">
    <property type="protein sequence ID" value="JAD95752.1"/>
    <property type="molecule type" value="Transcribed_RNA"/>
</dbReference>
<protein>
    <submittedName>
        <fullName evidence="1">Uncharacterized protein</fullName>
    </submittedName>
</protein>
<name>A0A0A9EI81_ARUDO</name>
<reference evidence="1" key="2">
    <citation type="journal article" date="2015" name="Data Brief">
        <title>Shoot transcriptome of the giant reed, Arundo donax.</title>
        <authorList>
            <person name="Barrero R.A."/>
            <person name="Guerrero F.D."/>
            <person name="Moolhuijzen P."/>
            <person name="Goolsby J.A."/>
            <person name="Tidwell J."/>
            <person name="Bellgard S.E."/>
            <person name="Bellgard M.I."/>
        </authorList>
    </citation>
    <scope>NUCLEOTIDE SEQUENCE</scope>
    <source>
        <tissue evidence="1">Shoot tissue taken approximately 20 cm above the soil surface</tissue>
    </source>
</reference>
<proteinExistence type="predicted"/>
<organism evidence="1">
    <name type="scientific">Arundo donax</name>
    <name type="common">Giant reed</name>
    <name type="synonym">Donax arundinaceus</name>
    <dbReference type="NCBI Taxonomy" id="35708"/>
    <lineage>
        <taxon>Eukaryota</taxon>
        <taxon>Viridiplantae</taxon>
        <taxon>Streptophyta</taxon>
        <taxon>Embryophyta</taxon>
        <taxon>Tracheophyta</taxon>
        <taxon>Spermatophyta</taxon>
        <taxon>Magnoliopsida</taxon>
        <taxon>Liliopsida</taxon>
        <taxon>Poales</taxon>
        <taxon>Poaceae</taxon>
        <taxon>PACMAD clade</taxon>
        <taxon>Arundinoideae</taxon>
        <taxon>Arundineae</taxon>
        <taxon>Arundo</taxon>
    </lineage>
</organism>
<evidence type="ECO:0000313" key="1">
    <source>
        <dbReference type="EMBL" id="JAD95752.1"/>
    </source>
</evidence>
<sequence length="38" mass="4404">MERRRITDLVELVGSGIGFCTRFLEGARRKACCTPWKF</sequence>
<accession>A0A0A9EI81</accession>